<dbReference type="EMBL" id="LNQN01000007">
    <property type="protein sequence ID" value="KSU80397.1"/>
    <property type="molecule type" value="Genomic_DNA"/>
</dbReference>
<dbReference type="Gene3D" id="3.20.20.100">
    <property type="entry name" value="NADP-dependent oxidoreductase domain"/>
    <property type="match status" value="1"/>
</dbReference>
<gene>
    <name evidence="5" type="ORF">AS030_20925</name>
</gene>
<dbReference type="AlphaFoldDB" id="A0A0V8J0C7"/>
<dbReference type="SUPFAM" id="SSF51430">
    <property type="entry name" value="NAD(P)-linked oxidoreductase"/>
    <property type="match status" value="1"/>
</dbReference>
<feature type="binding site" evidence="2">
    <location>
        <position position="131"/>
    </location>
    <ligand>
        <name>substrate</name>
    </ligand>
</feature>
<dbReference type="PIRSF" id="PIRSF000097">
    <property type="entry name" value="AKR"/>
    <property type="match status" value="1"/>
</dbReference>
<dbReference type="PANTHER" id="PTHR43638:SF3">
    <property type="entry name" value="ALDEHYDE REDUCTASE"/>
    <property type="match status" value="1"/>
</dbReference>
<evidence type="ECO:0000259" key="4">
    <source>
        <dbReference type="Pfam" id="PF00248"/>
    </source>
</evidence>
<name>A0A0V8J0C7_9BACL</name>
<evidence type="ECO:0000313" key="6">
    <source>
        <dbReference type="Proteomes" id="UP000054099"/>
    </source>
</evidence>
<feature type="domain" description="NADP-dependent oxidoreductase" evidence="4">
    <location>
        <begin position="35"/>
        <end position="289"/>
    </location>
</feature>
<dbReference type="InterPro" id="IPR036812">
    <property type="entry name" value="NAD(P)_OxRdtase_dom_sf"/>
</dbReference>
<feature type="site" description="Lowers pKa of active site Tyr" evidence="3">
    <location>
        <position position="98"/>
    </location>
</feature>
<dbReference type="Proteomes" id="UP000054099">
    <property type="component" value="Unassembled WGS sequence"/>
</dbReference>
<reference evidence="5 6" key="1">
    <citation type="journal article" date="2014" name="Antonie Van Leeuwenhoek">
        <title>Fictibacillus enclensis sp. nov., isolated from marine sediment.</title>
        <authorList>
            <person name="Dastager S.G."/>
            <person name="Mawlankar R."/>
            <person name="Srinivasan K."/>
            <person name="Tang S.K."/>
            <person name="Lee J.C."/>
            <person name="Ramana V.V."/>
            <person name="Shouche Y.S."/>
        </authorList>
    </citation>
    <scope>NUCLEOTIDE SEQUENCE [LARGE SCALE GENOMIC DNA]</scope>
    <source>
        <strain evidence="5 6">NIO-1003</strain>
    </source>
</reference>
<sequence>MMKLSLHDHEKILRMKHSLEKRIVTLADGTFLPSIGQGTWYMGENPQMKNKEIKALQFGIELGMKLIDTAEMYGNGDSERLVGEAIKGRRDKVFLVSKVYPHHSGLDLIESACENSLKRLGTDYLDLYLLHWRGRVPLAETIEGMEKLRKDGKIARWGVSNFDTEDMIELWNTPNGKKCVTNQVLYHLGSRGIDYDLLPWHHEHKMPIMAYSPLAQGGSLRRQLLSDPTIIEIAEKYNMQPLQIALAWTIRSNNVIAIPKAVKEEHVLANAQAATIQLTIEDLNRLDEVFPKPTRKTPLDII</sequence>
<dbReference type="CDD" id="cd19138">
    <property type="entry name" value="AKR_YeaE"/>
    <property type="match status" value="1"/>
</dbReference>
<evidence type="ECO:0000256" key="1">
    <source>
        <dbReference type="PIRSR" id="PIRSR000097-1"/>
    </source>
</evidence>
<dbReference type="GO" id="GO:0016491">
    <property type="term" value="F:oxidoreductase activity"/>
    <property type="evidence" value="ECO:0007669"/>
    <property type="project" value="InterPro"/>
</dbReference>
<proteinExistence type="predicted"/>
<dbReference type="PANTHER" id="PTHR43638">
    <property type="entry name" value="OXIDOREDUCTASE, ALDO/KETO REDUCTASE FAMILY PROTEIN"/>
    <property type="match status" value="1"/>
</dbReference>
<dbReference type="Pfam" id="PF00248">
    <property type="entry name" value="Aldo_ket_red"/>
    <property type="match status" value="1"/>
</dbReference>
<evidence type="ECO:0000313" key="5">
    <source>
        <dbReference type="EMBL" id="KSU80397.1"/>
    </source>
</evidence>
<dbReference type="InterPro" id="IPR023210">
    <property type="entry name" value="NADP_OxRdtase_dom"/>
</dbReference>
<organism evidence="5 6">
    <name type="scientific">Fictibacillus enclensis</name>
    <dbReference type="NCBI Taxonomy" id="1017270"/>
    <lineage>
        <taxon>Bacteria</taxon>
        <taxon>Bacillati</taxon>
        <taxon>Bacillota</taxon>
        <taxon>Bacilli</taxon>
        <taxon>Bacillales</taxon>
        <taxon>Fictibacillaceae</taxon>
        <taxon>Fictibacillus</taxon>
    </lineage>
</organism>
<feature type="active site" description="Proton donor" evidence="1">
    <location>
        <position position="73"/>
    </location>
</feature>
<evidence type="ECO:0000256" key="2">
    <source>
        <dbReference type="PIRSR" id="PIRSR000097-2"/>
    </source>
</evidence>
<comment type="caution">
    <text evidence="5">The sequence shown here is derived from an EMBL/GenBank/DDBJ whole genome shotgun (WGS) entry which is preliminary data.</text>
</comment>
<dbReference type="PRINTS" id="PR00069">
    <property type="entry name" value="ALDKETRDTASE"/>
</dbReference>
<keyword evidence="6" id="KW-1185">Reference proteome</keyword>
<accession>A0A0V8J0C7</accession>
<dbReference type="InterPro" id="IPR020471">
    <property type="entry name" value="AKR"/>
</dbReference>
<evidence type="ECO:0000256" key="3">
    <source>
        <dbReference type="PIRSR" id="PIRSR000097-3"/>
    </source>
</evidence>
<protein>
    <recommendedName>
        <fullName evidence="4">NADP-dependent oxidoreductase domain-containing protein</fullName>
    </recommendedName>
</protein>